<dbReference type="AlphaFoldDB" id="A0A9D4JJC9"/>
<proteinExistence type="predicted"/>
<organism evidence="1 2">
    <name type="scientific">Dreissena polymorpha</name>
    <name type="common">Zebra mussel</name>
    <name type="synonym">Mytilus polymorpha</name>
    <dbReference type="NCBI Taxonomy" id="45954"/>
    <lineage>
        <taxon>Eukaryota</taxon>
        <taxon>Metazoa</taxon>
        <taxon>Spiralia</taxon>
        <taxon>Lophotrochozoa</taxon>
        <taxon>Mollusca</taxon>
        <taxon>Bivalvia</taxon>
        <taxon>Autobranchia</taxon>
        <taxon>Heteroconchia</taxon>
        <taxon>Euheterodonta</taxon>
        <taxon>Imparidentia</taxon>
        <taxon>Neoheterodontei</taxon>
        <taxon>Myida</taxon>
        <taxon>Dreissenoidea</taxon>
        <taxon>Dreissenidae</taxon>
        <taxon>Dreissena</taxon>
    </lineage>
</organism>
<gene>
    <name evidence="1" type="ORF">DPMN_140835</name>
</gene>
<protein>
    <submittedName>
        <fullName evidence="1">Uncharacterized protein</fullName>
    </submittedName>
</protein>
<dbReference type="EMBL" id="JAIWYP010000006">
    <property type="protein sequence ID" value="KAH3812404.1"/>
    <property type="molecule type" value="Genomic_DNA"/>
</dbReference>
<accession>A0A9D4JJC9</accession>
<comment type="caution">
    <text evidence="1">The sequence shown here is derived from an EMBL/GenBank/DDBJ whole genome shotgun (WGS) entry which is preliminary data.</text>
</comment>
<reference evidence="1" key="2">
    <citation type="submission" date="2020-11" db="EMBL/GenBank/DDBJ databases">
        <authorList>
            <person name="McCartney M.A."/>
            <person name="Auch B."/>
            <person name="Kono T."/>
            <person name="Mallez S."/>
            <person name="Becker A."/>
            <person name="Gohl D.M."/>
            <person name="Silverstein K.A.T."/>
            <person name="Koren S."/>
            <person name="Bechman K.B."/>
            <person name="Herman A."/>
            <person name="Abrahante J.E."/>
            <person name="Garbe J."/>
        </authorList>
    </citation>
    <scope>NUCLEOTIDE SEQUENCE</scope>
    <source>
        <strain evidence="1">Duluth1</strain>
        <tissue evidence="1">Whole animal</tissue>
    </source>
</reference>
<evidence type="ECO:0000313" key="1">
    <source>
        <dbReference type="EMBL" id="KAH3812404.1"/>
    </source>
</evidence>
<keyword evidence="2" id="KW-1185">Reference proteome</keyword>
<sequence>MDVQQLYLHLGSNDILTNEAVFYRDVADLCDLVHQVIPDTEEAHNRCPECRVICSNEDALLSHFCSRHIKQLETGKESKIKLIGSPMIASANNELNEVSSRKWKACLENRSFHYEGKF</sequence>
<dbReference type="Proteomes" id="UP000828390">
    <property type="component" value="Unassembled WGS sequence"/>
</dbReference>
<evidence type="ECO:0000313" key="2">
    <source>
        <dbReference type="Proteomes" id="UP000828390"/>
    </source>
</evidence>
<reference evidence="1" key="1">
    <citation type="journal article" date="2019" name="bioRxiv">
        <title>The Genome of the Zebra Mussel, Dreissena polymorpha: A Resource for Invasive Species Research.</title>
        <authorList>
            <person name="McCartney M.A."/>
            <person name="Auch B."/>
            <person name="Kono T."/>
            <person name="Mallez S."/>
            <person name="Zhang Y."/>
            <person name="Obille A."/>
            <person name="Becker A."/>
            <person name="Abrahante J.E."/>
            <person name="Garbe J."/>
            <person name="Badalamenti J.P."/>
            <person name="Herman A."/>
            <person name="Mangelson H."/>
            <person name="Liachko I."/>
            <person name="Sullivan S."/>
            <person name="Sone E.D."/>
            <person name="Koren S."/>
            <person name="Silverstein K.A.T."/>
            <person name="Beckman K.B."/>
            <person name="Gohl D.M."/>
        </authorList>
    </citation>
    <scope>NUCLEOTIDE SEQUENCE</scope>
    <source>
        <strain evidence="1">Duluth1</strain>
        <tissue evidence="1">Whole animal</tissue>
    </source>
</reference>
<name>A0A9D4JJC9_DREPO</name>